<dbReference type="InterPro" id="IPR012337">
    <property type="entry name" value="RNaseH-like_sf"/>
</dbReference>
<proteinExistence type="predicted"/>
<dbReference type="Gene3D" id="3.30.420.10">
    <property type="entry name" value="Ribonuclease H-like superfamily/Ribonuclease H"/>
    <property type="match status" value="1"/>
</dbReference>
<feature type="domain" description="RNase H type-1" evidence="1">
    <location>
        <begin position="7"/>
        <end position="71"/>
    </location>
</feature>
<dbReference type="AlphaFoldDB" id="A0A6D2ISV9"/>
<dbReference type="Pfam" id="PF13456">
    <property type="entry name" value="RVT_3"/>
    <property type="match status" value="1"/>
</dbReference>
<dbReference type="GO" id="GO:0004523">
    <property type="term" value="F:RNA-DNA hybrid ribonuclease activity"/>
    <property type="evidence" value="ECO:0007669"/>
    <property type="project" value="InterPro"/>
</dbReference>
<protein>
    <recommendedName>
        <fullName evidence="1">RNase H type-1 domain-containing protein</fullName>
    </recommendedName>
</protein>
<evidence type="ECO:0000259" key="1">
    <source>
        <dbReference type="Pfam" id="PF13456"/>
    </source>
</evidence>
<accession>A0A6D2ISV9</accession>
<dbReference type="InterPro" id="IPR036397">
    <property type="entry name" value="RNaseH_sf"/>
</dbReference>
<name>A0A6D2ISV9_9BRAS</name>
<evidence type="ECO:0000313" key="2">
    <source>
        <dbReference type="EMBL" id="CAA7030708.1"/>
    </source>
</evidence>
<reference evidence="2" key="1">
    <citation type="submission" date="2020-01" db="EMBL/GenBank/DDBJ databases">
        <authorList>
            <person name="Mishra B."/>
        </authorList>
    </citation>
    <scope>NUCLEOTIDE SEQUENCE [LARGE SCALE GENOMIC DNA]</scope>
</reference>
<dbReference type="SUPFAM" id="SSF53098">
    <property type="entry name" value="Ribonuclease H-like"/>
    <property type="match status" value="1"/>
</dbReference>
<dbReference type="GO" id="GO:0003676">
    <property type="term" value="F:nucleic acid binding"/>
    <property type="evidence" value="ECO:0007669"/>
    <property type="project" value="InterPro"/>
</dbReference>
<sequence length="93" mass="10569">MHSMLVHDKRRVNFQTDSAQLVKMVSKPAEWPAFAILLEEVEKYKGMFQEFSLTHIPRTKNTKADKLARSARAQPQDVYYINSIPPASLPGPA</sequence>
<dbReference type="OrthoDB" id="1109493at2759"/>
<comment type="caution">
    <text evidence="2">The sequence shown here is derived from an EMBL/GenBank/DDBJ whole genome shotgun (WGS) entry which is preliminary data.</text>
</comment>
<dbReference type="InterPro" id="IPR002156">
    <property type="entry name" value="RNaseH_domain"/>
</dbReference>
<gene>
    <name evidence="2" type="ORF">MERR_LOCUS17943</name>
</gene>
<dbReference type="EMBL" id="CACVBM020001096">
    <property type="protein sequence ID" value="CAA7030708.1"/>
    <property type="molecule type" value="Genomic_DNA"/>
</dbReference>
<organism evidence="2 3">
    <name type="scientific">Microthlaspi erraticum</name>
    <dbReference type="NCBI Taxonomy" id="1685480"/>
    <lineage>
        <taxon>Eukaryota</taxon>
        <taxon>Viridiplantae</taxon>
        <taxon>Streptophyta</taxon>
        <taxon>Embryophyta</taxon>
        <taxon>Tracheophyta</taxon>
        <taxon>Spermatophyta</taxon>
        <taxon>Magnoliopsida</taxon>
        <taxon>eudicotyledons</taxon>
        <taxon>Gunneridae</taxon>
        <taxon>Pentapetalae</taxon>
        <taxon>rosids</taxon>
        <taxon>malvids</taxon>
        <taxon>Brassicales</taxon>
        <taxon>Brassicaceae</taxon>
        <taxon>Coluteocarpeae</taxon>
        <taxon>Microthlaspi</taxon>
    </lineage>
</organism>
<evidence type="ECO:0000313" key="3">
    <source>
        <dbReference type="Proteomes" id="UP000467841"/>
    </source>
</evidence>
<keyword evidence="3" id="KW-1185">Reference proteome</keyword>
<dbReference type="Proteomes" id="UP000467841">
    <property type="component" value="Unassembled WGS sequence"/>
</dbReference>